<dbReference type="Proteomes" id="UP001176961">
    <property type="component" value="Unassembled WGS sequence"/>
</dbReference>
<dbReference type="Gene3D" id="3.40.50.450">
    <property type="match status" value="1"/>
</dbReference>
<dbReference type="InterPro" id="IPR035966">
    <property type="entry name" value="PKF_sf"/>
</dbReference>
<dbReference type="AlphaFoldDB" id="A0AA36DPA0"/>
<keyword evidence="2" id="KW-1185">Reference proteome</keyword>
<dbReference type="EMBL" id="CATQJL010000001">
    <property type="protein sequence ID" value="CAJ0590881.1"/>
    <property type="molecule type" value="Genomic_DNA"/>
</dbReference>
<accession>A0AA36DPA0</accession>
<sequence length="54" mass="6163">MGESDCCVLGLVGKTLKFTSVSDLLKEVCFEHRIPTKQWWIPLIQLVTELSDVR</sequence>
<proteinExistence type="predicted"/>
<protein>
    <submittedName>
        <fullName evidence="1">Uncharacterized protein</fullName>
    </submittedName>
</protein>
<reference evidence="1" key="1">
    <citation type="submission" date="2023-07" db="EMBL/GenBank/DDBJ databases">
        <authorList>
            <consortium name="CYATHOMIX"/>
        </authorList>
    </citation>
    <scope>NUCLEOTIDE SEQUENCE</scope>
    <source>
        <strain evidence="1">N/A</strain>
    </source>
</reference>
<dbReference type="GO" id="GO:0003872">
    <property type="term" value="F:6-phosphofructokinase activity"/>
    <property type="evidence" value="ECO:0007669"/>
    <property type="project" value="InterPro"/>
</dbReference>
<evidence type="ECO:0000313" key="2">
    <source>
        <dbReference type="Proteomes" id="UP001176961"/>
    </source>
</evidence>
<organism evidence="1 2">
    <name type="scientific">Cylicocyclus nassatus</name>
    <name type="common">Nematode worm</name>
    <dbReference type="NCBI Taxonomy" id="53992"/>
    <lineage>
        <taxon>Eukaryota</taxon>
        <taxon>Metazoa</taxon>
        <taxon>Ecdysozoa</taxon>
        <taxon>Nematoda</taxon>
        <taxon>Chromadorea</taxon>
        <taxon>Rhabditida</taxon>
        <taxon>Rhabditina</taxon>
        <taxon>Rhabditomorpha</taxon>
        <taxon>Strongyloidea</taxon>
        <taxon>Strongylidae</taxon>
        <taxon>Cylicocyclus</taxon>
    </lineage>
</organism>
<evidence type="ECO:0000313" key="1">
    <source>
        <dbReference type="EMBL" id="CAJ0590881.1"/>
    </source>
</evidence>
<comment type="caution">
    <text evidence="1">The sequence shown here is derived from an EMBL/GenBank/DDBJ whole genome shotgun (WGS) entry which is preliminary data.</text>
</comment>
<gene>
    <name evidence="1" type="ORF">CYNAS_LOCUS2864</name>
</gene>
<name>A0AA36DPA0_CYLNA</name>
<dbReference type="Gene3D" id="3.40.50.460">
    <property type="entry name" value="Phosphofructokinase domain"/>
    <property type="match status" value="1"/>
</dbReference>